<dbReference type="Proteomes" id="UP000594342">
    <property type="component" value="Unassembled WGS sequence"/>
</dbReference>
<feature type="compositionally biased region" description="Basic and acidic residues" evidence="1">
    <location>
        <begin position="1400"/>
        <end position="1411"/>
    </location>
</feature>
<accession>A0A5K0U9F0</accession>
<dbReference type="InterPro" id="IPR027417">
    <property type="entry name" value="P-loop_NTPase"/>
</dbReference>
<protein>
    <submittedName>
        <fullName evidence="3">DEAD/SNF2-like helicase</fullName>
    </submittedName>
</protein>
<feature type="domain" description="Helicase ATP-binding" evidence="2">
    <location>
        <begin position="988"/>
        <end position="1169"/>
    </location>
</feature>
<keyword evidence="3" id="KW-0378">Hydrolase</keyword>
<gene>
    <name evidence="3" type="ORF">YASMINEVIRUS_1060</name>
</gene>
<dbReference type="Gene3D" id="3.40.50.300">
    <property type="entry name" value="P-loop containing nucleotide triphosphate hydrolases"/>
    <property type="match status" value="2"/>
</dbReference>
<dbReference type="SMART" id="SM00487">
    <property type="entry name" value="DEXDc"/>
    <property type="match status" value="1"/>
</dbReference>
<sequence length="1440" mass="165179">MDFSTVYDTLASCKAKYVYLVDDDGEPYDIVSNKGLKRFERAYVSRNGEYHGFCVEAQEDIPPIITNYHIKRALEAIEDKDLEKASLILSVYDQQKLHGDDVVYFVIDEWLKANKIDTLFGDSAKKFSPDDPSVKTKLVEYVRTERHHPIKGKIKIVDIGTNTKTKESVVPADWMNRVFDSATELHQAMDALPNRKGKPPVCYCCIYSNSIKRDTVWISGDSIKKNDILVNVTMNVKTKSISSSYTVINTNKHQFLDCSVIKLSSDSTDDSKDSTNYFLRVDEAIIDRSTTRIKTESVGYLSSLLQKCVRRGPHNGSLLEETCNKLNNSPTYNLPDHNFATVSGARQLVWRTFISVVEDVKGFVVDLSNRNSHDSVDMRALVLLSIILQKDPSIKLSKIALGVITTTIKTMQAYTELWSWRKFKQSDLSKIPLIEKIQQREDFGNSADLTSQIRDSIVLAIHNMPMMSNDRTMLEKAYSYMLDEKAVKTVRELLEIREMYPCLNTDDQDKNEQFETRMAGMDMHCKPTMLIELQGMLNLCMSEDILTGKAEPPTLESLSSYIWENFSGSNIRDSTRKHSCIVLKSNCTKTKKSKSLIDESINIDEFDNNIYDCVGRLQEYLMHGRDHQGVSFVENAGKIKKTKLSEVTTDVDSSVDSTKRDVVEERRVGRVAWMSLFGQKYRFSYKSRVYDVFLGGTSMENLCKVKKTVKGVSEYVEGDVRKLIQDEYLTSIHNIEREVTLPDPPEGYSWSIAGNNKKTVTTVYNSDTEQFYVESVPVDTLNLYSLLKKIPDCEEIDGNNTPYELINMIKIGTYSVEKPELCEHDIFCEDILYRMADVSHHRRDAGDKRVFNWVPYVKQTPLTLNLWRIVLARLYTSDTDGQRGVFSLTVGPCDRRGKKTNNSISYEYEGSLYRIFCLMEALYPFMMRRRADSMRWSVDKTTKEFQHMMNCIKSLCESNNSPDYVSNVKIKTKLWDHQERTSEKIFRGYTVDKKRGFGDASHVGAGKTLSALSVCQKLYSYNKQRENKNHNSLNKHSGFLVMVPSTQLIKTWTDEITKHTEGFEMYVQNADGSFTKNGSDNKKVSTVTLTPHTIVVTTMGRMRDHPVQHSWILVIIDECLSVQNKEALQTEEAWRQSCYSEYGVILLSATFFRSRFDKMLYMLKMLKTGLPEDKDYLDAILNESVVSNVSESTRVWTVTTEKVSLDDKQRKGYDDVYRLNSKSGSETLFTALTQYIHNNVDYMRIFYDQLEQLEKEGRRVLIFTKSKNEADSIVEHKMNVSSNTSNRTKFLPRVTRYPDKSGLHTVLSLSEGTYGLNDLVIYDTILMRPPEPDKLPQIKGRLDRPGQKSDDLRIRYILLKDTIEEAGVVRLELCNNFYNNYLMPLAEFYELAVNLKVKDTPKDKKDDKDNKIVVGSKNKKLGKHSDKSGKKDIKIAKRKQ</sequence>
<evidence type="ECO:0000259" key="2">
    <source>
        <dbReference type="PROSITE" id="PS51192"/>
    </source>
</evidence>
<dbReference type="GO" id="GO:0004386">
    <property type="term" value="F:helicase activity"/>
    <property type="evidence" value="ECO:0007669"/>
    <property type="project" value="UniProtKB-KW"/>
</dbReference>
<reference evidence="3 4" key="1">
    <citation type="submission" date="2018-10" db="EMBL/GenBank/DDBJ databases">
        <authorList>
            <consortium name="IHU Genomes"/>
        </authorList>
    </citation>
    <scope>NUCLEOTIDE SEQUENCE [LARGE SCALE GENOMIC DNA]</scope>
    <source>
        <strain evidence="3 4">A1</strain>
    </source>
</reference>
<dbReference type="Pfam" id="PF00176">
    <property type="entry name" value="SNF2-rel_dom"/>
    <property type="match status" value="1"/>
</dbReference>
<dbReference type="GO" id="GO:0005524">
    <property type="term" value="F:ATP binding"/>
    <property type="evidence" value="ECO:0007669"/>
    <property type="project" value="InterPro"/>
</dbReference>
<organism evidence="3 4">
    <name type="scientific">Yasminevirus sp. GU-2018</name>
    <dbReference type="NCBI Taxonomy" id="2420051"/>
    <lineage>
        <taxon>Viruses</taxon>
        <taxon>Varidnaviria</taxon>
        <taxon>Bamfordvirae</taxon>
        <taxon>Nucleocytoviricota</taxon>
        <taxon>Megaviricetes</taxon>
        <taxon>Imitervirales</taxon>
        <taxon>Mimiviridae</taxon>
        <taxon>Klosneuvirinae</taxon>
        <taxon>Yasminevirus</taxon>
        <taxon>Yasminevirus saudimassiliense</taxon>
    </lineage>
</organism>
<dbReference type="SUPFAM" id="SSF52540">
    <property type="entry name" value="P-loop containing nucleoside triphosphate hydrolases"/>
    <property type="match status" value="2"/>
</dbReference>
<evidence type="ECO:0000313" key="4">
    <source>
        <dbReference type="Proteomes" id="UP000594342"/>
    </source>
</evidence>
<evidence type="ECO:0000256" key="1">
    <source>
        <dbReference type="SAM" id="MobiDB-lite"/>
    </source>
</evidence>
<dbReference type="InterPro" id="IPR000330">
    <property type="entry name" value="SNF2_N"/>
</dbReference>
<keyword evidence="3" id="KW-0347">Helicase</keyword>
<name>A0A5K0U9F0_9VIRU</name>
<dbReference type="InterPro" id="IPR014001">
    <property type="entry name" value="Helicase_ATP-bd"/>
</dbReference>
<evidence type="ECO:0000313" key="3">
    <source>
        <dbReference type="EMBL" id="VBB18597.1"/>
    </source>
</evidence>
<keyword evidence="3" id="KW-0067">ATP-binding</keyword>
<keyword evidence="4" id="KW-1185">Reference proteome</keyword>
<dbReference type="EMBL" id="UPSH01000001">
    <property type="protein sequence ID" value="VBB18597.1"/>
    <property type="molecule type" value="Genomic_DNA"/>
</dbReference>
<keyword evidence="3" id="KW-0547">Nucleotide-binding</keyword>
<comment type="caution">
    <text evidence="3">The sequence shown here is derived from an EMBL/GenBank/DDBJ whole genome shotgun (WGS) entry which is preliminary data.</text>
</comment>
<feature type="region of interest" description="Disordered" evidence="1">
    <location>
        <begin position="1400"/>
        <end position="1440"/>
    </location>
</feature>
<proteinExistence type="predicted"/>
<dbReference type="PROSITE" id="PS51192">
    <property type="entry name" value="HELICASE_ATP_BIND_1"/>
    <property type="match status" value="1"/>
</dbReference>
<feature type="compositionally biased region" description="Basic and acidic residues" evidence="1">
    <location>
        <begin position="1423"/>
        <end position="1440"/>
    </location>
</feature>